<dbReference type="GO" id="GO:0032977">
    <property type="term" value="F:membrane insertase activity"/>
    <property type="evidence" value="ECO:0007669"/>
    <property type="project" value="InterPro"/>
</dbReference>
<proteinExistence type="inferred from homology"/>
<evidence type="ECO:0000256" key="1">
    <source>
        <dbReference type="ARBA" id="ARBA00004141"/>
    </source>
</evidence>
<keyword evidence="4" id="KW-1133">Transmembrane helix</keyword>
<name>A0A6D2KNC7_9BRAS</name>
<dbReference type="GO" id="GO:0005743">
    <property type="term" value="C:mitochondrial inner membrane"/>
    <property type="evidence" value="ECO:0007669"/>
    <property type="project" value="TreeGrafter"/>
</dbReference>
<comment type="subcellular location">
    <subcellularLocation>
        <location evidence="1">Membrane</location>
        <topology evidence="1">Multi-pass membrane protein</topology>
    </subcellularLocation>
</comment>
<dbReference type="EMBL" id="CACVBM020001618">
    <property type="protein sequence ID" value="CAA7056021.1"/>
    <property type="molecule type" value="Genomic_DNA"/>
</dbReference>
<evidence type="ECO:0000256" key="2">
    <source>
        <dbReference type="ARBA" id="ARBA00010583"/>
    </source>
</evidence>
<sequence length="275" mass="30970">MALRRTLSLRSLLNPRRHQPSSCSFITRHEEKLDCQRSFSSSILYHRPRHSSDSLYPQLLVSLSVIIATCRLLVFLAQTRNADSVVQHVVASLTTAREKLVDALQQLFETVHSLTGFNWWASILLTTFLIRGLTIPAMIHMARFYSVATTLYFSWQKRKQTWMEIKDQHGGAPASYATSQKEIYKVVNNHMSSLTSLLALSLNLITPPIVIDMGKAVAQMTEKVPSLTTGGALWFTDLTRPDALYIFPILTGVLFWITVECDAPLSGFEGLPFIL</sequence>
<keyword evidence="5" id="KW-0472">Membrane</keyword>
<gene>
    <name evidence="6" type="ORF">MERR_LOCUS43257</name>
</gene>
<dbReference type="Proteomes" id="UP000467841">
    <property type="component" value="Unassembled WGS sequence"/>
</dbReference>
<dbReference type="PANTHER" id="PTHR12428:SF34">
    <property type="entry name" value="MITOCHONDRIAL INNER MEMBRANE PROTEIN OXA1-LIKE"/>
    <property type="match status" value="1"/>
</dbReference>
<dbReference type="AlphaFoldDB" id="A0A6D2KNC7"/>
<evidence type="ECO:0000256" key="3">
    <source>
        <dbReference type="ARBA" id="ARBA00022692"/>
    </source>
</evidence>
<evidence type="ECO:0000313" key="6">
    <source>
        <dbReference type="EMBL" id="CAA7056021.1"/>
    </source>
</evidence>
<comment type="similarity">
    <text evidence="2">Belongs to the OXA1/ALB3/YidC (TC 2.A.9.2) family.</text>
</comment>
<reference evidence="6" key="1">
    <citation type="submission" date="2020-01" db="EMBL/GenBank/DDBJ databases">
        <authorList>
            <person name="Mishra B."/>
        </authorList>
    </citation>
    <scope>NUCLEOTIDE SEQUENCE [LARGE SCALE GENOMIC DNA]</scope>
</reference>
<organism evidence="6 7">
    <name type="scientific">Microthlaspi erraticum</name>
    <dbReference type="NCBI Taxonomy" id="1685480"/>
    <lineage>
        <taxon>Eukaryota</taxon>
        <taxon>Viridiplantae</taxon>
        <taxon>Streptophyta</taxon>
        <taxon>Embryophyta</taxon>
        <taxon>Tracheophyta</taxon>
        <taxon>Spermatophyta</taxon>
        <taxon>Magnoliopsida</taxon>
        <taxon>eudicotyledons</taxon>
        <taxon>Gunneridae</taxon>
        <taxon>Pentapetalae</taxon>
        <taxon>rosids</taxon>
        <taxon>malvids</taxon>
        <taxon>Brassicales</taxon>
        <taxon>Brassicaceae</taxon>
        <taxon>Coluteocarpeae</taxon>
        <taxon>Microthlaspi</taxon>
    </lineage>
</organism>
<dbReference type="GO" id="GO:0032979">
    <property type="term" value="P:protein insertion into mitochondrial inner membrane from matrix"/>
    <property type="evidence" value="ECO:0007669"/>
    <property type="project" value="TreeGrafter"/>
</dbReference>
<dbReference type="InterPro" id="IPR001708">
    <property type="entry name" value="YidC/ALB3/OXA1/COX18"/>
</dbReference>
<evidence type="ECO:0000256" key="4">
    <source>
        <dbReference type="ARBA" id="ARBA00022989"/>
    </source>
</evidence>
<evidence type="ECO:0000256" key="5">
    <source>
        <dbReference type="ARBA" id="ARBA00023136"/>
    </source>
</evidence>
<accession>A0A6D2KNC7</accession>
<keyword evidence="7" id="KW-1185">Reference proteome</keyword>
<dbReference type="PANTHER" id="PTHR12428">
    <property type="entry name" value="OXA1"/>
    <property type="match status" value="1"/>
</dbReference>
<comment type="caution">
    <text evidence="6">The sequence shown here is derived from an EMBL/GenBank/DDBJ whole genome shotgun (WGS) entry which is preliminary data.</text>
</comment>
<evidence type="ECO:0000313" key="7">
    <source>
        <dbReference type="Proteomes" id="UP000467841"/>
    </source>
</evidence>
<keyword evidence="3" id="KW-0812">Transmembrane</keyword>
<protein>
    <submittedName>
        <fullName evidence="6">Uncharacterized protein</fullName>
    </submittedName>
</protein>
<dbReference type="OrthoDB" id="1104631at2759"/>